<protein>
    <submittedName>
        <fullName evidence="2">DUF5362 family protein</fullName>
    </submittedName>
</protein>
<evidence type="ECO:0000313" key="3">
    <source>
        <dbReference type="Proteomes" id="UP001228636"/>
    </source>
</evidence>
<dbReference type="EMBL" id="JAUFQH010000014">
    <property type="protein sequence ID" value="MDN3620694.1"/>
    <property type="molecule type" value="Genomic_DNA"/>
</dbReference>
<dbReference type="Proteomes" id="UP001228636">
    <property type="component" value="Unassembled WGS sequence"/>
</dbReference>
<evidence type="ECO:0000313" key="2">
    <source>
        <dbReference type="EMBL" id="MDN3620694.1"/>
    </source>
</evidence>
<comment type="caution">
    <text evidence="2">The sequence shown here is derived from an EMBL/GenBank/DDBJ whole genome shotgun (WGS) entry which is preliminary data.</text>
</comment>
<evidence type="ECO:0000256" key="1">
    <source>
        <dbReference type="SAM" id="Phobius"/>
    </source>
</evidence>
<feature type="transmembrane region" description="Helical" evidence="1">
    <location>
        <begin position="122"/>
        <end position="143"/>
    </location>
</feature>
<proteinExistence type="predicted"/>
<accession>A0AAJ1VHS6</accession>
<gene>
    <name evidence="2" type="ORF">QWY81_14610</name>
</gene>
<keyword evidence="1" id="KW-0812">Transmembrane</keyword>
<name>A0AAJ1VHS6_9FLAO</name>
<dbReference type="RefSeq" id="WP_261972948.1">
    <property type="nucleotide sequence ID" value="NZ_CP103460.1"/>
</dbReference>
<keyword evidence="1" id="KW-1133">Transmembrane helix</keyword>
<keyword evidence="1" id="KW-0472">Membrane</keyword>
<organism evidence="2 3">
    <name type="scientific">Polaribacter sejongensis</name>
    <dbReference type="NCBI Taxonomy" id="985043"/>
    <lineage>
        <taxon>Bacteria</taxon>
        <taxon>Pseudomonadati</taxon>
        <taxon>Bacteroidota</taxon>
        <taxon>Flavobacteriia</taxon>
        <taxon>Flavobacteriales</taxon>
        <taxon>Flavobacteriaceae</taxon>
    </lineage>
</organism>
<sequence length="146" mass="16427">MIHNPITQLEQLTITNASKNFLKETAKWAKFLSIIGFILIAIMLVFAFFATTIFELAGKMQPGMPESLGLTMTVTYLVLAIIYFFPVYYLLQFSNKMKMALSTKNDETLAKAFEMLKAHYKFIGVFTIITMSLYALLIVAAVFGGL</sequence>
<feature type="transmembrane region" description="Helical" evidence="1">
    <location>
        <begin position="74"/>
        <end position="91"/>
    </location>
</feature>
<reference evidence="2 3" key="1">
    <citation type="journal article" date="2014" name="Int. J. Syst. Evol. Microbiol.">
        <title>Complete genome sequence of Corynebacterium casei LMG S-19264T (=DSM 44701T), isolated from a smear-ripened cheese.</title>
        <authorList>
            <consortium name="US DOE Joint Genome Institute (JGI-PGF)"/>
            <person name="Walter F."/>
            <person name="Albersmeier A."/>
            <person name="Kalinowski J."/>
            <person name="Ruckert C."/>
        </authorList>
    </citation>
    <scope>NUCLEOTIDE SEQUENCE [LARGE SCALE GENOMIC DNA]</scope>
    <source>
        <strain evidence="2 3">CECT 8670</strain>
    </source>
</reference>
<dbReference type="AlphaFoldDB" id="A0AAJ1VHS6"/>
<feature type="transmembrane region" description="Helical" evidence="1">
    <location>
        <begin position="31"/>
        <end position="54"/>
    </location>
</feature>